<organism evidence="1 2">
    <name type="scientific">Bacteroides fragilis 3_1_12</name>
    <dbReference type="NCBI Taxonomy" id="457424"/>
    <lineage>
        <taxon>Bacteria</taxon>
        <taxon>Pseudomonadati</taxon>
        <taxon>Bacteroidota</taxon>
        <taxon>Bacteroidia</taxon>
        <taxon>Bacteroidales</taxon>
        <taxon>Bacteroidaceae</taxon>
        <taxon>Bacteroides</taxon>
    </lineage>
</organism>
<keyword evidence="2" id="KW-1185">Reference proteome</keyword>
<evidence type="ECO:0000313" key="2">
    <source>
        <dbReference type="Proteomes" id="UP000005101"/>
    </source>
</evidence>
<name>A0ABN0BT09_BACFG</name>
<dbReference type="Proteomes" id="UP000005101">
    <property type="component" value="Unassembled WGS sequence"/>
</dbReference>
<gene>
    <name evidence="1" type="ORF">BFAG_04703</name>
</gene>
<reference evidence="1 2" key="1">
    <citation type="submission" date="2008-12" db="EMBL/GenBank/DDBJ databases">
        <title>Annotation of Bacteroides fragilis strain 3_1_12.</title>
        <authorList>
            <consortium name="The Broad Institute Genome Sequencing Platform"/>
            <person name="Ward D."/>
            <person name="Young S.K."/>
            <person name="Kodira C.D."/>
            <person name="Zeng Q."/>
            <person name="Koehrsen M."/>
            <person name="Alvarado L."/>
            <person name="Berlin A."/>
            <person name="Borenstein D."/>
            <person name="Chen Z."/>
            <person name="Engels R."/>
            <person name="Freedman E."/>
            <person name="Gellesch M."/>
            <person name="Goldberg J."/>
            <person name="Griggs A."/>
            <person name="Gujja S."/>
            <person name="Heiman D."/>
            <person name="Hepburn T."/>
            <person name="Howarth C."/>
            <person name="Jen D."/>
            <person name="Larson L."/>
            <person name="Lewis B."/>
            <person name="Mehta T."/>
            <person name="Park D."/>
            <person name="Pearson M."/>
            <person name="Roberts A."/>
            <person name="Saif S."/>
            <person name="Shea T."/>
            <person name="Shenoy N."/>
            <person name="Sisk P."/>
            <person name="Stolte C."/>
            <person name="Sykes S."/>
            <person name="Walk T."/>
            <person name="White J."/>
            <person name="Yandava C."/>
            <person name="Allen-Vercoe E."/>
            <person name="Strauss J."/>
            <person name="Ambrose C."/>
            <person name="Lander E."/>
            <person name="Nusbaum C."/>
            <person name="Galagan J."/>
            <person name="Birren B."/>
        </authorList>
    </citation>
    <scope>NUCLEOTIDE SEQUENCE [LARGE SCALE GENOMIC DNA]</scope>
    <source>
        <strain evidence="1 2">3_1_12</strain>
    </source>
</reference>
<protein>
    <submittedName>
        <fullName evidence="1">Uncharacterized protein</fullName>
    </submittedName>
</protein>
<dbReference type="EMBL" id="EQ973220">
    <property type="protein sequence ID" value="EFR56004.1"/>
    <property type="molecule type" value="Genomic_DNA"/>
</dbReference>
<evidence type="ECO:0000313" key="1">
    <source>
        <dbReference type="EMBL" id="EFR56004.1"/>
    </source>
</evidence>
<accession>A0ABN0BT09</accession>
<sequence>MNDVSLKFKMQVVHTKSSLIIRFFCLLKVKISNLHLFDCIRNPLRYYSIAYFFSTIDKN</sequence>
<proteinExistence type="predicted"/>